<organism evidence="3">
    <name type="scientific">Chelativorans sp. (strain BNC1)</name>
    <dbReference type="NCBI Taxonomy" id="266779"/>
    <lineage>
        <taxon>Bacteria</taxon>
        <taxon>Pseudomonadati</taxon>
        <taxon>Pseudomonadota</taxon>
        <taxon>Alphaproteobacteria</taxon>
        <taxon>Hyphomicrobiales</taxon>
        <taxon>Phyllobacteriaceae</taxon>
        <taxon>Chelativorans</taxon>
    </lineage>
</organism>
<name>Q11M78_CHESB</name>
<evidence type="ECO:0000256" key="2">
    <source>
        <dbReference type="SAM" id="SignalP"/>
    </source>
</evidence>
<gene>
    <name evidence="3" type="ordered locus">Meso_0092</name>
</gene>
<reference evidence="3" key="1">
    <citation type="submission" date="2006-06" db="EMBL/GenBank/DDBJ databases">
        <title>Complete sequence of chromosome of Chelativorans sp. BNC1.</title>
        <authorList>
            <consortium name="US DOE Joint Genome Institute"/>
            <person name="Copeland A."/>
            <person name="Lucas S."/>
            <person name="Lapidus A."/>
            <person name="Barry K."/>
            <person name="Detter J.C."/>
            <person name="Glavina del Rio T."/>
            <person name="Hammon N."/>
            <person name="Israni S."/>
            <person name="Dalin E."/>
            <person name="Tice H."/>
            <person name="Pitluck S."/>
            <person name="Chertkov O."/>
            <person name="Brettin T."/>
            <person name="Bruce D."/>
            <person name="Han C."/>
            <person name="Tapia R."/>
            <person name="Gilna P."/>
            <person name="Schmutz J."/>
            <person name="Larimer F."/>
            <person name="Land M."/>
            <person name="Hauser L."/>
            <person name="Kyrpides N."/>
            <person name="Mikhailova N."/>
            <person name="Richardson P."/>
        </authorList>
    </citation>
    <scope>NUCLEOTIDE SEQUENCE</scope>
    <source>
        <strain evidence="3">BNC1</strain>
    </source>
</reference>
<sequence length="147" mass="16311" precursor="true">MRTASAAIAGLCLLPLFESAALAQSEERYRLERTENGYVRMDTQTGAMTLCQERGGELLCRPAANEATAEAPDGQTLQQRIEALEARVKALEEETTGGLPGEQEFEQSLNMMERFFRRFVDIVRGLEQEKTPADQAPDQDGTPSERT</sequence>
<dbReference type="OrthoDB" id="7870871at2"/>
<protein>
    <submittedName>
        <fullName evidence="3">Uncharacterized protein</fullName>
    </submittedName>
</protein>
<accession>Q11M78</accession>
<evidence type="ECO:0000256" key="1">
    <source>
        <dbReference type="SAM" id="MobiDB-lite"/>
    </source>
</evidence>
<proteinExistence type="predicted"/>
<dbReference type="EMBL" id="CP000390">
    <property type="protein sequence ID" value="ABG61497.1"/>
    <property type="molecule type" value="Genomic_DNA"/>
</dbReference>
<evidence type="ECO:0000313" key="3">
    <source>
        <dbReference type="EMBL" id="ABG61497.1"/>
    </source>
</evidence>
<feature type="signal peptide" evidence="2">
    <location>
        <begin position="1"/>
        <end position="23"/>
    </location>
</feature>
<dbReference type="eggNOG" id="ENOG5032YD6">
    <property type="taxonomic scope" value="Bacteria"/>
</dbReference>
<dbReference type="KEGG" id="mes:Meso_0092"/>
<dbReference type="AlphaFoldDB" id="Q11M78"/>
<dbReference type="STRING" id="266779.Meso_0092"/>
<dbReference type="HOGENOM" id="CLU_134360_0_0_5"/>
<keyword evidence="2" id="KW-0732">Signal</keyword>
<feature type="region of interest" description="Disordered" evidence="1">
    <location>
        <begin position="126"/>
        <end position="147"/>
    </location>
</feature>
<feature type="chain" id="PRO_5004180486" evidence="2">
    <location>
        <begin position="24"/>
        <end position="147"/>
    </location>
</feature>